<feature type="transmembrane region" description="Helical" evidence="9">
    <location>
        <begin position="164"/>
        <end position="183"/>
    </location>
</feature>
<evidence type="ECO:0000313" key="10">
    <source>
        <dbReference type="EMBL" id="ROR52931.1"/>
    </source>
</evidence>
<feature type="transmembrane region" description="Helical" evidence="9">
    <location>
        <begin position="429"/>
        <end position="447"/>
    </location>
</feature>
<dbReference type="EMBL" id="RKHG01000001">
    <property type="protein sequence ID" value="ROR52931.1"/>
    <property type="molecule type" value="Genomic_DNA"/>
</dbReference>
<reference evidence="10 11" key="1">
    <citation type="submission" date="2018-11" db="EMBL/GenBank/DDBJ databases">
        <title>Sequencing the genomes of 1000 actinobacteria strains.</title>
        <authorList>
            <person name="Klenk H.-P."/>
        </authorList>
    </citation>
    <scope>NUCLEOTIDE SEQUENCE [LARGE SCALE GENOMIC DNA]</scope>
    <source>
        <strain evidence="10 11">DSM 10546</strain>
    </source>
</reference>
<feature type="transmembrane region" description="Helical" evidence="9">
    <location>
        <begin position="388"/>
        <end position="409"/>
    </location>
</feature>
<dbReference type="InterPro" id="IPR004685">
    <property type="entry name" value="Brnchd-chn_aa_trnsp_Livcs"/>
</dbReference>
<evidence type="ECO:0000256" key="9">
    <source>
        <dbReference type="SAM" id="Phobius"/>
    </source>
</evidence>
<dbReference type="NCBIfam" id="TIGR00796">
    <property type="entry name" value="livcs"/>
    <property type="match status" value="1"/>
</dbReference>
<evidence type="ECO:0000313" key="11">
    <source>
        <dbReference type="Proteomes" id="UP000275749"/>
    </source>
</evidence>
<accession>A0A3N1ZPV0</accession>
<dbReference type="GO" id="GO:0005304">
    <property type="term" value="F:L-valine transmembrane transporter activity"/>
    <property type="evidence" value="ECO:0007669"/>
    <property type="project" value="TreeGrafter"/>
</dbReference>
<feature type="transmembrane region" description="Helical" evidence="9">
    <location>
        <begin position="131"/>
        <end position="152"/>
    </location>
</feature>
<evidence type="ECO:0000256" key="5">
    <source>
        <dbReference type="ARBA" id="ARBA00022692"/>
    </source>
</evidence>
<feature type="transmembrane region" description="Helical" evidence="9">
    <location>
        <begin position="52"/>
        <end position="77"/>
    </location>
</feature>
<evidence type="ECO:0000256" key="8">
    <source>
        <dbReference type="ARBA" id="ARBA00023136"/>
    </source>
</evidence>
<evidence type="ECO:0000256" key="6">
    <source>
        <dbReference type="ARBA" id="ARBA00022970"/>
    </source>
</evidence>
<dbReference type="GO" id="GO:0015820">
    <property type="term" value="P:L-leucine transport"/>
    <property type="evidence" value="ECO:0007669"/>
    <property type="project" value="TreeGrafter"/>
</dbReference>
<protein>
    <submittedName>
        <fullName evidence="10">LIVCS family branched-chain amino acid:cation transporter</fullName>
    </submittedName>
</protein>
<comment type="caution">
    <text evidence="10">The sequence shown here is derived from an EMBL/GenBank/DDBJ whole genome shotgun (WGS) entry which is preliminary data.</text>
</comment>
<comment type="similarity">
    <text evidence="2">Belongs to the branched chain amino acid transporter family.</text>
</comment>
<dbReference type="GO" id="GO:0015190">
    <property type="term" value="F:L-leucine transmembrane transporter activity"/>
    <property type="evidence" value="ECO:0007669"/>
    <property type="project" value="TreeGrafter"/>
</dbReference>
<feature type="transmembrane region" description="Helical" evidence="9">
    <location>
        <begin position="242"/>
        <end position="263"/>
    </location>
</feature>
<proteinExistence type="inferred from homology"/>
<dbReference type="GO" id="GO:0015818">
    <property type="term" value="P:isoleucine transport"/>
    <property type="evidence" value="ECO:0007669"/>
    <property type="project" value="TreeGrafter"/>
</dbReference>
<keyword evidence="7 9" id="KW-1133">Transmembrane helix</keyword>
<feature type="transmembrane region" description="Helical" evidence="9">
    <location>
        <begin position="332"/>
        <end position="349"/>
    </location>
</feature>
<dbReference type="Proteomes" id="UP000275749">
    <property type="component" value="Unassembled WGS sequence"/>
</dbReference>
<evidence type="ECO:0000256" key="3">
    <source>
        <dbReference type="ARBA" id="ARBA00022448"/>
    </source>
</evidence>
<feature type="transmembrane region" description="Helical" evidence="9">
    <location>
        <begin position="89"/>
        <end position="111"/>
    </location>
</feature>
<dbReference type="PANTHER" id="PTHR30588">
    <property type="entry name" value="BRANCHED-CHAIN AMINO ACID TRANSPORT SYSTEM 2 CARRIER PROTEIN"/>
    <property type="match status" value="1"/>
</dbReference>
<feature type="transmembrane region" description="Helical" evidence="9">
    <location>
        <begin position="21"/>
        <end position="40"/>
    </location>
</feature>
<dbReference type="AlphaFoldDB" id="A0A3N1ZPV0"/>
<gene>
    <name evidence="10" type="ORF">EDD41_0044</name>
</gene>
<evidence type="ECO:0000256" key="1">
    <source>
        <dbReference type="ARBA" id="ARBA00004651"/>
    </source>
</evidence>
<keyword evidence="3" id="KW-0813">Transport</keyword>
<name>A0A3N1ZPV0_9ACTN</name>
<keyword evidence="8 9" id="KW-0472">Membrane</keyword>
<keyword evidence="4" id="KW-1003">Cell membrane</keyword>
<keyword evidence="5 9" id="KW-0812">Transmembrane</keyword>
<organism evidence="10 11">
    <name type="scientific">Luteococcus japonicus</name>
    <dbReference type="NCBI Taxonomy" id="33984"/>
    <lineage>
        <taxon>Bacteria</taxon>
        <taxon>Bacillati</taxon>
        <taxon>Actinomycetota</taxon>
        <taxon>Actinomycetes</taxon>
        <taxon>Propionibacteriales</taxon>
        <taxon>Propionibacteriaceae</taxon>
        <taxon>Luteococcus</taxon>
    </lineage>
</organism>
<sequence>MRKNGAVPADSLTARLSTHQSLLLGSLLFGLFFGAGNLIFPISMGLTAGSSVLPATLGFLVAAVGLPILGVVASALAGTVSLHELASRVAPWFGVLFTCALYLTIGPFFAIPRTATVSYEMAFGGTLSDGAGRWALAGFTAVFIAVALAAAIRPGKLLDYVGKWLTPVFLVLLGLLLVVARLGSGSAAPAAQGPYATHALSQGVLDGYNTMDALASLAFAIVVIEAVRRLGVTQPRRIAIEVGRAGVLAAVAMCVIYAALAILGSRSTHVVARDANGAVALSRVASESFGGIGHLLAALIMGVACLKTCIGLLTACAEMFRTMFPGSLSQRGWATVFAVVSFAVANVGLDTIIKAAVPVLVLLYPLAIGIIVLGLLDPWVRHRPWAYRLTMLGAGVVSLLFLLATQAGVPAGVASAASAAGGVLPGFELGFGWILPALIGLVAGMALPRR</sequence>
<dbReference type="GO" id="GO:0015188">
    <property type="term" value="F:L-isoleucine transmembrane transporter activity"/>
    <property type="evidence" value="ECO:0007669"/>
    <property type="project" value="TreeGrafter"/>
</dbReference>
<keyword evidence="6" id="KW-0029">Amino-acid transport</keyword>
<evidence type="ECO:0000256" key="4">
    <source>
        <dbReference type="ARBA" id="ARBA00022475"/>
    </source>
</evidence>
<comment type="subcellular location">
    <subcellularLocation>
        <location evidence="1">Cell membrane</location>
        <topology evidence="1">Multi-pass membrane protein</topology>
    </subcellularLocation>
</comment>
<dbReference type="Pfam" id="PF05525">
    <property type="entry name" value="Branch_AA_trans"/>
    <property type="match status" value="1"/>
</dbReference>
<dbReference type="GO" id="GO:0005886">
    <property type="term" value="C:plasma membrane"/>
    <property type="evidence" value="ECO:0007669"/>
    <property type="project" value="UniProtKB-SubCell"/>
</dbReference>
<feature type="transmembrane region" description="Helical" evidence="9">
    <location>
        <begin position="213"/>
        <end position="230"/>
    </location>
</feature>
<evidence type="ECO:0000256" key="2">
    <source>
        <dbReference type="ARBA" id="ARBA00008540"/>
    </source>
</evidence>
<feature type="transmembrane region" description="Helical" evidence="9">
    <location>
        <begin position="295"/>
        <end position="320"/>
    </location>
</feature>
<dbReference type="PANTHER" id="PTHR30588:SF0">
    <property type="entry name" value="BRANCHED-CHAIN AMINO ACID PERMEASE BRNQ"/>
    <property type="match status" value="1"/>
</dbReference>
<evidence type="ECO:0000256" key="7">
    <source>
        <dbReference type="ARBA" id="ARBA00022989"/>
    </source>
</evidence>
<feature type="transmembrane region" description="Helical" evidence="9">
    <location>
        <begin position="355"/>
        <end position="376"/>
    </location>
</feature>